<dbReference type="OrthoDB" id="376826at2759"/>
<gene>
    <name evidence="1" type="ORF">PENDEC_c028G01386</name>
</gene>
<protein>
    <recommendedName>
        <fullName evidence="3">Pathogenesis associated protein Cap20</fullName>
    </recommendedName>
</protein>
<evidence type="ECO:0000313" key="1">
    <source>
        <dbReference type="EMBL" id="OQD69993.1"/>
    </source>
</evidence>
<evidence type="ECO:0000313" key="2">
    <source>
        <dbReference type="Proteomes" id="UP000191522"/>
    </source>
</evidence>
<reference evidence="2" key="1">
    <citation type="journal article" date="2017" name="Nat. Microbiol.">
        <title>Global analysis of biosynthetic gene clusters reveals vast potential of secondary metabolite production in Penicillium species.</title>
        <authorList>
            <person name="Nielsen J.C."/>
            <person name="Grijseels S."/>
            <person name="Prigent S."/>
            <person name="Ji B."/>
            <person name="Dainat J."/>
            <person name="Nielsen K.F."/>
            <person name="Frisvad J.C."/>
            <person name="Workman M."/>
            <person name="Nielsen J."/>
        </authorList>
    </citation>
    <scope>NUCLEOTIDE SEQUENCE [LARGE SCALE GENOMIC DNA]</scope>
    <source>
        <strain evidence="2">IBT 11843</strain>
    </source>
</reference>
<dbReference type="Pfam" id="PF17316">
    <property type="entry name" value="Perilipin_2"/>
    <property type="match status" value="1"/>
</dbReference>
<dbReference type="Proteomes" id="UP000191522">
    <property type="component" value="Unassembled WGS sequence"/>
</dbReference>
<organism evidence="1 2">
    <name type="scientific">Penicillium decumbens</name>
    <dbReference type="NCBI Taxonomy" id="69771"/>
    <lineage>
        <taxon>Eukaryota</taxon>
        <taxon>Fungi</taxon>
        <taxon>Dikarya</taxon>
        <taxon>Ascomycota</taxon>
        <taxon>Pezizomycotina</taxon>
        <taxon>Eurotiomycetes</taxon>
        <taxon>Eurotiomycetidae</taxon>
        <taxon>Eurotiales</taxon>
        <taxon>Aspergillaceae</taxon>
        <taxon>Penicillium</taxon>
    </lineage>
</organism>
<dbReference type="AlphaFoldDB" id="A0A1V6NZ42"/>
<sequence length="225" mass="25250">MSIYSPLSTFFFFSYSHFPTATFLSFLPFDTSIDCLMPHADSANMGEPVVNGENVHSQFLNHLTSYPVVSDSINLFKSTQYGTKSLEFADHGYDRFAKPVLPYFSTPFSYVAPYLERADSLGDKGLSRIDSRFPIIREDTQKIRGSIYNTAGYPVRFAGDVKHHVFDIYGSEYKKCGGDGLVASGKAVITTSLMLSQESLAWISTWLQKSKEETKEVINEKTNSH</sequence>
<comment type="caution">
    <text evidence="1">The sequence shown here is derived from an EMBL/GenBank/DDBJ whole genome shotgun (WGS) entry which is preliminary data.</text>
</comment>
<evidence type="ECO:0008006" key="3">
    <source>
        <dbReference type="Google" id="ProtNLM"/>
    </source>
</evidence>
<accession>A0A1V6NZ42</accession>
<keyword evidence="2" id="KW-1185">Reference proteome</keyword>
<name>A0A1V6NZ42_PENDC</name>
<dbReference type="EMBL" id="MDYL01000028">
    <property type="protein sequence ID" value="OQD69993.1"/>
    <property type="molecule type" value="Genomic_DNA"/>
</dbReference>
<dbReference type="OMA" id="YSYVAPY"/>
<proteinExistence type="predicted"/>